<evidence type="ECO:0000256" key="1">
    <source>
        <dbReference type="SAM" id="MobiDB-lite"/>
    </source>
</evidence>
<dbReference type="OrthoDB" id="2279290at2759"/>
<dbReference type="Proteomes" id="UP000253551">
    <property type="component" value="Unassembled WGS sequence"/>
</dbReference>
<accession>A0A367INK6</accession>
<sequence length="392" mass="45815">KMSTKKQSKLYDLYEKKAKKARDNPDRELELAIELSKKEQIKEQKKLFELFERQSILDIDDDDWFQTVSHPPTPKKSLKRKLIKHEPEENESPLIVEDLSKLLKKENDSQEQQHLVIDDLSQFLKKEDQEEQQESLTIENLSHFLKKEEQEEEQESLVIDDLSQFLKREDQEEGLVIDDLSAFLDNDPEEITFRQPAQKGKRLQKETPKVTKKRAKKTTEPTSSSSKDIPKATKKRTRKTVEPKPSASMLPTPPILNYTQTERNIKCPICENWFEDEASAQEHIQFCSYSDQEQEQFEVEYPTEEDLIKDTNDSDCSIIDLCDPDGYLSPLEGFTNVLDMQGDNPYLAQFQPKVIKRKETASNSSGSGSRQKRPKTTKRKYNWRRKSRKKKA</sequence>
<feature type="region of interest" description="Disordered" evidence="1">
    <location>
        <begin position="68"/>
        <end position="90"/>
    </location>
</feature>
<dbReference type="EMBL" id="PJQM01006799">
    <property type="protein sequence ID" value="RCH79081.1"/>
    <property type="molecule type" value="Genomic_DNA"/>
</dbReference>
<organism evidence="2 3">
    <name type="scientific">Rhizopus stolonifer</name>
    <name type="common">Rhizopus nigricans</name>
    <dbReference type="NCBI Taxonomy" id="4846"/>
    <lineage>
        <taxon>Eukaryota</taxon>
        <taxon>Fungi</taxon>
        <taxon>Fungi incertae sedis</taxon>
        <taxon>Mucoromycota</taxon>
        <taxon>Mucoromycotina</taxon>
        <taxon>Mucoromycetes</taxon>
        <taxon>Mucorales</taxon>
        <taxon>Mucorineae</taxon>
        <taxon>Rhizopodaceae</taxon>
        <taxon>Rhizopus</taxon>
    </lineage>
</organism>
<evidence type="ECO:0000313" key="2">
    <source>
        <dbReference type="EMBL" id="RCH79081.1"/>
    </source>
</evidence>
<protein>
    <submittedName>
        <fullName evidence="2">Uncharacterized protein</fullName>
    </submittedName>
</protein>
<feature type="compositionally biased region" description="Basic residues" evidence="1">
    <location>
        <begin position="370"/>
        <end position="392"/>
    </location>
</feature>
<feature type="non-terminal residue" evidence="2">
    <location>
        <position position="1"/>
    </location>
</feature>
<feature type="region of interest" description="Disordered" evidence="1">
    <location>
        <begin position="186"/>
        <end position="255"/>
    </location>
</feature>
<reference evidence="2 3" key="1">
    <citation type="journal article" date="2018" name="G3 (Bethesda)">
        <title>Phylogenetic and Phylogenomic Definition of Rhizopus Species.</title>
        <authorList>
            <person name="Gryganskyi A.P."/>
            <person name="Golan J."/>
            <person name="Dolatabadi S."/>
            <person name="Mondo S."/>
            <person name="Robb S."/>
            <person name="Idnurm A."/>
            <person name="Muszewska A."/>
            <person name="Steczkiewicz K."/>
            <person name="Masonjones S."/>
            <person name="Liao H.L."/>
            <person name="Gajdeczka M.T."/>
            <person name="Anike F."/>
            <person name="Vuek A."/>
            <person name="Anishchenko I.M."/>
            <person name="Voigt K."/>
            <person name="de Hoog G.S."/>
            <person name="Smith M.E."/>
            <person name="Heitman J."/>
            <person name="Vilgalys R."/>
            <person name="Stajich J.E."/>
        </authorList>
    </citation>
    <scope>NUCLEOTIDE SEQUENCE [LARGE SCALE GENOMIC DNA]</scope>
    <source>
        <strain evidence="2 3">LSU 92-RS-03</strain>
    </source>
</reference>
<name>A0A367INK6_RHIST</name>
<gene>
    <name evidence="2" type="ORF">CU098_002521</name>
</gene>
<proteinExistence type="predicted"/>
<comment type="caution">
    <text evidence="2">The sequence shown here is derived from an EMBL/GenBank/DDBJ whole genome shotgun (WGS) entry which is preliminary data.</text>
</comment>
<dbReference type="AlphaFoldDB" id="A0A367INK6"/>
<evidence type="ECO:0000313" key="3">
    <source>
        <dbReference type="Proteomes" id="UP000253551"/>
    </source>
</evidence>
<feature type="region of interest" description="Disordered" evidence="1">
    <location>
        <begin position="352"/>
        <end position="392"/>
    </location>
</feature>
<keyword evidence="3" id="KW-1185">Reference proteome</keyword>